<evidence type="ECO:0000313" key="12">
    <source>
        <dbReference type="Proteomes" id="UP000012073"/>
    </source>
</evidence>
<dbReference type="InterPro" id="IPR050123">
    <property type="entry name" value="Prok_molybdopt-oxidoreductase"/>
</dbReference>
<accession>R7QN38</accession>
<keyword evidence="7" id="KW-0411">Iron-sulfur</keyword>
<dbReference type="GO" id="GO:0051539">
    <property type="term" value="F:4 iron, 4 sulfur cluster binding"/>
    <property type="evidence" value="ECO:0007669"/>
    <property type="project" value="UniProtKB-KW"/>
</dbReference>
<feature type="domain" description="4Fe-4S Mo/W bis-MGD-type" evidence="10">
    <location>
        <begin position="48"/>
        <end position="104"/>
    </location>
</feature>
<evidence type="ECO:0000256" key="8">
    <source>
        <dbReference type="ARBA" id="ARBA00023027"/>
    </source>
</evidence>
<evidence type="ECO:0000259" key="10">
    <source>
        <dbReference type="PROSITE" id="PS51669"/>
    </source>
</evidence>
<dbReference type="GO" id="GO:0016651">
    <property type="term" value="F:oxidoreductase activity, acting on NAD(P)H"/>
    <property type="evidence" value="ECO:0007669"/>
    <property type="project" value="InterPro"/>
</dbReference>
<evidence type="ECO:0000256" key="1">
    <source>
        <dbReference type="ARBA" id="ARBA00001966"/>
    </source>
</evidence>
<gene>
    <name evidence="11" type="ORF">CHC_T00000309001</name>
</gene>
<evidence type="ECO:0000256" key="3">
    <source>
        <dbReference type="ARBA" id="ARBA00022485"/>
    </source>
</evidence>
<dbReference type="STRING" id="2769.R7QN38"/>
<dbReference type="EMBL" id="HG002044">
    <property type="protein sequence ID" value="CDF39484.1"/>
    <property type="molecule type" value="Genomic_DNA"/>
</dbReference>
<dbReference type="GeneID" id="17327114"/>
<keyword evidence="4" id="KW-0479">Metal-binding</keyword>
<dbReference type="KEGG" id="ccp:CHC_T00000309001"/>
<keyword evidence="6" id="KW-0408">Iron</keyword>
<dbReference type="PANTHER" id="PTHR43105:SF13">
    <property type="entry name" value="NADH-UBIQUINONE OXIDOREDUCTASE 75 KDA SUBUNIT, MITOCHONDRIAL"/>
    <property type="match status" value="1"/>
</dbReference>
<proteinExistence type="inferred from homology"/>
<evidence type="ECO:0000256" key="7">
    <source>
        <dbReference type="ARBA" id="ARBA00023014"/>
    </source>
</evidence>
<dbReference type="Proteomes" id="UP000012073">
    <property type="component" value="Unassembled WGS sequence"/>
</dbReference>
<dbReference type="GO" id="GO:0046872">
    <property type="term" value="F:metal ion binding"/>
    <property type="evidence" value="ECO:0007669"/>
    <property type="project" value="UniProtKB-KW"/>
</dbReference>
<dbReference type="Pfam" id="PF09326">
    <property type="entry name" value="NADH_dhqG_C"/>
    <property type="match status" value="1"/>
</dbReference>
<dbReference type="OrthoDB" id="10249365at2759"/>
<comment type="cofactor">
    <cofactor evidence="9">
        <name>[2Fe-2S] cluster</name>
        <dbReference type="ChEBI" id="CHEBI:190135"/>
    </cofactor>
</comment>
<comment type="similarity">
    <text evidence="2">Belongs to the complex I 75 kDa subunit family.</text>
</comment>
<evidence type="ECO:0000256" key="9">
    <source>
        <dbReference type="ARBA" id="ARBA00034078"/>
    </source>
</evidence>
<dbReference type="InterPro" id="IPR006963">
    <property type="entry name" value="Mopterin_OxRdtase_4Fe-4S_dom"/>
</dbReference>
<reference evidence="12" key="1">
    <citation type="journal article" date="2013" name="Proc. Natl. Acad. Sci. U.S.A.">
        <title>Genome structure and metabolic features in the red seaweed Chondrus crispus shed light on evolution of the Archaeplastida.</title>
        <authorList>
            <person name="Collen J."/>
            <person name="Porcel B."/>
            <person name="Carre W."/>
            <person name="Ball S.G."/>
            <person name="Chaparro C."/>
            <person name="Tonon T."/>
            <person name="Barbeyron T."/>
            <person name="Michel G."/>
            <person name="Noel B."/>
            <person name="Valentin K."/>
            <person name="Elias M."/>
            <person name="Artiguenave F."/>
            <person name="Arun A."/>
            <person name="Aury J.M."/>
            <person name="Barbosa-Neto J.F."/>
            <person name="Bothwell J.H."/>
            <person name="Bouget F.Y."/>
            <person name="Brillet L."/>
            <person name="Cabello-Hurtado F."/>
            <person name="Capella-Gutierrez S."/>
            <person name="Charrier B."/>
            <person name="Cladiere L."/>
            <person name="Cock J.M."/>
            <person name="Coelho S.M."/>
            <person name="Colleoni C."/>
            <person name="Czjzek M."/>
            <person name="Da Silva C."/>
            <person name="Delage L."/>
            <person name="Denoeud F."/>
            <person name="Deschamps P."/>
            <person name="Dittami S.M."/>
            <person name="Gabaldon T."/>
            <person name="Gachon C.M."/>
            <person name="Groisillier A."/>
            <person name="Herve C."/>
            <person name="Jabbari K."/>
            <person name="Katinka M."/>
            <person name="Kloareg B."/>
            <person name="Kowalczyk N."/>
            <person name="Labadie K."/>
            <person name="Leblanc C."/>
            <person name="Lopez P.J."/>
            <person name="McLachlan D.H."/>
            <person name="Meslet-Cladiere L."/>
            <person name="Moustafa A."/>
            <person name="Nehr Z."/>
            <person name="Nyvall Collen P."/>
            <person name="Panaud O."/>
            <person name="Partensky F."/>
            <person name="Poulain J."/>
            <person name="Rensing S.A."/>
            <person name="Rousvoal S."/>
            <person name="Samson G."/>
            <person name="Symeonidi A."/>
            <person name="Weissenbach J."/>
            <person name="Zambounis A."/>
            <person name="Wincker P."/>
            <person name="Boyen C."/>
        </authorList>
    </citation>
    <scope>NUCLEOTIDE SEQUENCE [LARGE SCALE GENOMIC DNA]</scope>
    <source>
        <strain evidence="12">cv. Stackhouse</strain>
    </source>
</reference>
<dbReference type="Gene3D" id="3.40.50.740">
    <property type="match status" value="1"/>
</dbReference>
<dbReference type="Gramene" id="CDF39484">
    <property type="protein sequence ID" value="CDF39484"/>
    <property type="gene ID" value="CHC_T00000309001"/>
</dbReference>
<dbReference type="PhylomeDB" id="R7QN38"/>
<dbReference type="PROSITE" id="PS51669">
    <property type="entry name" value="4FE4S_MOW_BIS_MGD"/>
    <property type="match status" value="1"/>
</dbReference>
<dbReference type="InterPro" id="IPR015405">
    <property type="entry name" value="NDUFS1-like_C"/>
</dbReference>
<dbReference type="PANTHER" id="PTHR43105">
    <property type="entry name" value="RESPIRATORY NITRATE REDUCTASE"/>
    <property type="match status" value="1"/>
</dbReference>
<evidence type="ECO:0000256" key="6">
    <source>
        <dbReference type="ARBA" id="ARBA00023004"/>
    </source>
</evidence>
<dbReference type="GO" id="GO:0016020">
    <property type="term" value="C:membrane"/>
    <property type="evidence" value="ECO:0007669"/>
    <property type="project" value="TreeGrafter"/>
</dbReference>
<evidence type="ECO:0000256" key="4">
    <source>
        <dbReference type="ARBA" id="ARBA00022723"/>
    </source>
</evidence>
<dbReference type="AlphaFoldDB" id="R7QN38"/>
<sequence>MASRSVLARVARKALVSTAAPTGEGYSIRAVGALTSKPYAFKTRSWELKSTESIDIFDGVGSNIRIDTRGSEIMRVLPRLNEHVNEEWISDKSRFSYDGLKRQRLSTPMVRNVDGNLLPVQWDRARAVLKNALITLQLENPGGFECHGVIGPYVDVNAALEFRNQFLRWFPTGQMHVQEKARNIPTDFRHSYMHNLTLPQLEEADFVLLVGADPRKEAPLLNARLRKGSLYHGVTVATVGSPVSLTYPSKHLGNTLKTLQAIADGSHPIAATLTEAERPVIMVSNRALQREDGNAVYKLVEDVVRKSKAVQEGWDGLCVLHQGANTVGNLDIGFEDKYAGLRALDAGSWSATKVLFLMGADDIDNIDVPEDCFVVYQGHHGDRGASIANVVLPGAAYTEKDSIYVNTEGRVQASKLAFFPPGLARDDAHVLRDLLGADEDLEHVTEQLKSASLDILAPHLLKTNYVQEGDRVLGTDTILPPGRTPFLPTPLQSPVDNFYMTDPITRSSKTMAKCTRVRNTHNFSQ</sequence>
<dbReference type="RefSeq" id="XP_005719395.1">
    <property type="nucleotide sequence ID" value="XM_005719338.1"/>
</dbReference>
<evidence type="ECO:0000313" key="11">
    <source>
        <dbReference type="EMBL" id="CDF39484.1"/>
    </source>
</evidence>
<evidence type="ECO:0000256" key="2">
    <source>
        <dbReference type="ARBA" id="ARBA00005404"/>
    </source>
</evidence>
<evidence type="ECO:0000256" key="5">
    <source>
        <dbReference type="ARBA" id="ARBA00022967"/>
    </source>
</evidence>
<comment type="cofactor">
    <cofactor evidence="1">
        <name>[4Fe-4S] cluster</name>
        <dbReference type="ChEBI" id="CHEBI:49883"/>
    </cofactor>
</comment>
<keyword evidence="12" id="KW-1185">Reference proteome</keyword>
<dbReference type="Pfam" id="PF22151">
    <property type="entry name" value="Fer4_NDSU1"/>
    <property type="match status" value="1"/>
</dbReference>
<keyword evidence="3" id="KW-0004">4Fe-4S</keyword>
<dbReference type="OMA" id="QAMAYGV"/>
<dbReference type="SUPFAM" id="SSF53706">
    <property type="entry name" value="Formate dehydrogenase/DMSO reductase, domains 1-3"/>
    <property type="match status" value="1"/>
</dbReference>
<organism evidence="11 12">
    <name type="scientific">Chondrus crispus</name>
    <name type="common">Carrageen Irish moss</name>
    <name type="synonym">Polymorpha crispa</name>
    <dbReference type="NCBI Taxonomy" id="2769"/>
    <lineage>
        <taxon>Eukaryota</taxon>
        <taxon>Rhodophyta</taxon>
        <taxon>Florideophyceae</taxon>
        <taxon>Rhodymeniophycidae</taxon>
        <taxon>Gigartinales</taxon>
        <taxon>Gigartinaceae</taxon>
        <taxon>Chondrus</taxon>
    </lineage>
</organism>
<dbReference type="Pfam" id="PF00384">
    <property type="entry name" value="Molybdopterin"/>
    <property type="match status" value="1"/>
</dbReference>
<protein>
    <recommendedName>
        <fullName evidence="10">4Fe-4S Mo/W bis-MGD-type domain-containing protein</fullName>
    </recommendedName>
</protein>
<dbReference type="InterPro" id="IPR006656">
    <property type="entry name" value="Mopterin_OxRdtase"/>
</dbReference>
<keyword evidence="5" id="KW-1278">Translocase</keyword>
<keyword evidence="8" id="KW-0520">NAD</keyword>
<name>R7QN38_CHOCR</name>